<evidence type="ECO:0000256" key="1">
    <source>
        <dbReference type="ARBA" id="ARBA00023015"/>
    </source>
</evidence>
<gene>
    <name evidence="5" type="ORF">ACFFQA_23650</name>
</gene>
<dbReference type="PANTHER" id="PTHR33204:SF18">
    <property type="entry name" value="TRANSCRIPTIONAL REGULATORY PROTEIN"/>
    <property type="match status" value="1"/>
</dbReference>
<reference evidence="5 6" key="1">
    <citation type="submission" date="2024-09" db="EMBL/GenBank/DDBJ databases">
        <authorList>
            <person name="Sun Q."/>
            <person name="Mori K."/>
        </authorList>
    </citation>
    <scope>NUCLEOTIDE SEQUENCE [LARGE SCALE GENOMIC DNA]</scope>
    <source>
        <strain evidence="5 6">TBRC 7907</strain>
    </source>
</reference>
<feature type="domain" description="HTH hxlR-type" evidence="4">
    <location>
        <begin position="2"/>
        <end position="103"/>
    </location>
</feature>
<protein>
    <submittedName>
        <fullName evidence="5">Winged helix-turn-helix transcriptional regulator</fullName>
    </submittedName>
</protein>
<evidence type="ECO:0000256" key="2">
    <source>
        <dbReference type="ARBA" id="ARBA00023125"/>
    </source>
</evidence>
<evidence type="ECO:0000313" key="6">
    <source>
        <dbReference type="Proteomes" id="UP001589693"/>
    </source>
</evidence>
<dbReference type="RefSeq" id="WP_377856189.1">
    <property type="nucleotide sequence ID" value="NZ_JBHLZU010000019.1"/>
</dbReference>
<evidence type="ECO:0000259" key="4">
    <source>
        <dbReference type="PROSITE" id="PS51118"/>
    </source>
</evidence>
<dbReference type="SUPFAM" id="SSF46785">
    <property type="entry name" value="Winged helix' DNA-binding domain"/>
    <property type="match status" value="2"/>
</dbReference>
<evidence type="ECO:0000256" key="3">
    <source>
        <dbReference type="ARBA" id="ARBA00023163"/>
    </source>
</evidence>
<dbReference type="InterPro" id="IPR002577">
    <property type="entry name" value="HTH_HxlR"/>
</dbReference>
<proteinExistence type="predicted"/>
<sequence>MRPSAIGRALLALGDQWALLILQRAFLLHTRRFADWRDELGISESVLAGRLRELVAGGLLEAVPYRDHGRTRQEYRLTERALELWPFLVSVWSWERQWVKRTHPLPELLHHECGDRVDVELGCAECGKAPVTARDTDTERGAEAVSHTATPRLHRRTVRAGTERDAVSYCPETLEILGDRWSTVLLAAAFLRVRRFAEFQSELGVAPSILSDRLRRFTELGVLEQVEVPGARHEYRLSAKGLAFFPVFAFLVDWAQRWHPEDPAEVVITHRACGGRLLPFLRCAACHAPVSRTGIAFT</sequence>
<dbReference type="PROSITE" id="PS51118">
    <property type="entry name" value="HTH_HXLR"/>
    <property type="match status" value="2"/>
</dbReference>
<evidence type="ECO:0000313" key="5">
    <source>
        <dbReference type="EMBL" id="MFB9906942.1"/>
    </source>
</evidence>
<keyword evidence="3" id="KW-0804">Transcription</keyword>
<dbReference type="PANTHER" id="PTHR33204">
    <property type="entry name" value="TRANSCRIPTIONAL REGULATOR, MARR FAMILY"/>
    <property type="match status" value="1"/>
</dbReference>
<dbReference type="Proteomes" id="UP001589693">
    <property type="component" value="Unassembled WGS sequence"/>
</dbReference>
<organism evidence="5 6">
    <name type="scientific">Allokutzneria oryzae</name>
    <dbReference type="NCBI Taxonomy" id="1378989"/>
    <lineage>
        <taxon>Bacteria</taxon>
        <taxon>Bacillati</taxon>
        <taxon>Actinomycetota</taxon>
        <taxon>Actinomycetes</taxon>
        <taxon>Pseudonocardiales</taxon>
        <taxon>Pseudonocardiaceae</taxon>
        <taxon>Allokutzneria</taxon>
    </lineage>
</organism>
<name>A0ABV6A1B1_9PSEU</name>
<keyword evidence="1" id="KW-0805">Transcription regulation</keyword>
<keyword evidence="6" id="KW-1185">Reference proteome</keyword>
<comment type="caution">
    <text evidence="5">The sequence shown here is derived from an EMBL/GenBank/DDBJ whole genome shotgun (WGS) entry which is preliminary data.</text>
</comment>
<dbReference type="InterPro" id="IPR036388">
    <property type="entry name" value="WH-like_DNA-bd_sf"/>
</dbReference>
<keyword evidence="2" id="KW-0238">DNA-binding</keyword>
<dbReference type="Pfam" id="PF01638">
    <property type="entry name" value="HxlR"/>
    <property type="match status" value="2"/>
</dbReference>
<dbReference type="InterPro" id="IPR036390">
    <property type="entry name" value="WH_DNA-bd_sf"/>
</dbReference>
<feature type="domain" description="HTH hxlR-type" evidence="4">
    <location>
        <begin position="167"/>
        <end position="263"/>
    </location>
</feature>
<accession>A0ABV6A1B1</accession>
<dbReference type="Gene3D" id="1.10.10.10">
    <property type="entry name" value="Winged helix-like DNA-binding domain superfamily/Winged helix DNA-binding domain"/>
    <property type="match status" value="2"/>
</dbReference>
<dbReference type="EMBL" id="JBHLZU010000019">
    <property type="protein sequence ID" value="MFB9906942.1"/>
    <property type="molecule type" value="Genomic_DNA"/>
</dbReference>